<comment type="caution">
    <text evidence="1">The sequence shown here is derived from an EMBL/GenBank/DDBJ whole genome shotgun (WGS) entry which is preliminary data.</text>
</comment>
<proteinExistence type="predicted"/>
<organism evidence="1 2">
    <name type="scientific">Macroventuria anomochaeta</name>
    <dbReference type="NCBI Taxonomy" id="301207"/>
    <lineage>
        <taxon>Eukaryota</taxon>
        <taxon>Fungi</taxon>
        <taxon>Dikarya</taxon>
        <taxon>Ascomycota</taxon>
        <taxon>Pezizomycotina</taxon>
        <taxon>Dothideomycetes</taxon>
        <taxon>Pleosporomycetidae</taxon>
        <taxon>Pleosporales</taxon>
        <taxon>Pleosporineae</taxon>
        <taxon>Didymellaceae</taxon>
        <taxon>Macroventuria</taxon>
    </lineage>
</organism>
<protein>
    <submittedName>
        <fullName evidence="1">Uncharacterized protein</fullName>
    </submittedName>
</protein>
<evidence type="ECO:0000313" key="2">
    <source>
        <dbReference type="Proteomes" id="UP000799754"/>
    </source>
</evidence>
<gene>
    <name evidence="1" type="ORF">BU25DRAFT_386304</name>
</gene>
<keyword evidence="2" id="KW-1185">Reference proteome</keyword>
<reference evidence="1" key="1">
    <citation type="journal article" date="2020" name="Stud. Mycol.">
        <title>101 Dothideomycetes genomes: a test case for predicting lifestyles and emergence of pathogens.</title>
        <authorList>
            <person name="Haridas S."/>
            <person name="Albert R."/>
            <person name="Binder M."/>
            <person name="Bloem J."/>
            <person name="Labutti K."/>
            <person name="Salamov A."/>
            <person name="Andreopoulos B."/>
            <person name="Baker S."/>
            <person name="Barry K."/>
            <person name="Bills G."/>
            <person name="Bluhm B."/>
            <person name="Cannon C."/>
            <person name="Castanera R."/>
            <person name="Culley D."/>
            <person name="Daum C."/>
            <person name="Ezra D."/>
            <person name="Gonzalez J."/>
            <person name="Henrissat B."/>
            <person name="Kuo A."/>
            <person name="Liang C."/>
            <person name="Lipzen A."/>
            <person name="Lutzoni F."/>
            <person name="Magnuson J."/>
            <person name="Mondo S."/>
            <person name="Nolan M."/>
            <person name="Ohm R."/>
            <person name="Pangilinan J."/>
            <person name="Park H.-J."/>
            <person name="Ramirez L."/>
            <person name="Alfaro M."/>
            <person name="Sun H."/>
            <person name="Tritt A."/>
            <person name="Yoshinaga Y."/>
            <person name="Zwiers L.-H."/>
            <person name="Turgeon B."/>
            <person name="Goodwin S."/>
            <person name="Spatafora J."/>
            <person name="Crous P."/>
            <person name="Grigoriev I."/>
        </authorList>
    </citation>
    <scope>NUCLEOTIDE SEQUENCE</scope>
    <source>
        <strain evidence="1">CBS 525.71</strain>
    </source>
</reference>
<name>A0ACB6SDD9_9PLEO</name>
<dbReference type="EMBL" id="MU006705">
    <property type="protein sequence ID" value="KAF2631269.1"/>
    <property type="molecule type" value="Genomic_DNA"/>
</dbReference>
<sequence length="175" mass="19334">MTATLTIPMGFGAQIKALQEGQRDQAERIAALERENAKLRASKEQPPDLLARIEALEQHNAHLTARRKEAVAQLLNLRTLHQEASNAFLVRASDIESDDLEGMLGVYGTSMTTVINQHQRALGQMRMNGQILAYATGVPQGVGCYPVNYAYPPNYNQSGYCHAHQLPYPCRVCGQ</sequence>
<evidence type="ECO:0000313" key="1">
    <source>
        <dbReference type="EMBL" id="KAF2631269.1"/>
    </source>
</evidence>
<accession>A0ACB6SDD9</accession>
<dbReference type="Proteomes" id="UP000799754">
    <property type="component" value="Unassembled WGS sequence"/>
</dbReference>